<dbReference type="SUPFAM" id="SSF48695">
    <property type="entry name" value="Multiheme cytochromes"/>
    <property type="match status" value="1"/>
</dbReference>
<protein>
    <submittedName>
        <fullName evidence="4">Cytochrome c-554</fullName>
    </submittedName>
</protein>
<gene>
    <name evidence="4" type="ORF">RE6C_04986</name>
</gene>
<feature type="region of interest" description="Disordered" evidence="2">
    <location>
        <begin position="178"/>
        <end position="197"/>
    </location>
</feature>
<feature type="domain" description="Cytochrome c-552/4" evidence="3">
    <location>
        <begin position="645"/>
        <end position="725"/>
    </location>
</feature>
<dbReference type="PANTHER" id="PTHR35038">
    <property type="entry name" value="DISSIMILATORY SULFITE REDUCTASE SIRA"/>
    <property type="match status" value="1"/>
</dbReference>
<comment type="caution">
    <text evidence="4">The sequence shown here is derived from an EMBL/GenBank/DDBJ whole genome shotgun (WGS) entry which is preliminary data.</text>
</comment>
<dbReference type="Gene3D" id="3.60.21.10">
    <property type="match status" value="1"/>
</dbReference>
<evidence type="ECO:0000313" key="5">
    <source>
        <dbReference type="Proteomes" id="UP000011529"/>
    </source>
</evidence>
<dbReference type="FunFam" id="3.60.21.10:FF:000272">
    <property type="entry name" value="Cytochrome c-554"/>
    <property type="match status" value="1"/>
</dbReference>
<evidence type="ECO:0000256" key="1">
    <source>
        <dbReference type="ARBA" id="ARBA00022729"/>
    </source>
</evidence>
<dbReference type="EMBL" id="ANMO01000216">
    <property type="protein sequence ID" value="EMB14564.1"/>
    <property type="molecule type" value="Genomic_DNA"/>
</dbReference>
<dbReference type="InterPro" id="IPR023155">
    <property type="entry name" value="Cyt_c-552/4"/>
</dbReference>
<evidence type="ECO:0000256" key="2">
    <source>
        <dbReference type="SAM" id="MobiDB-lite"/>
    </source>
</evidence>
<keyword evidence="5" id="KW-1185">Reference proteome</keyword>
<proteinExistence type="predicted"/>
<dbReference type="Gene3D" id="1.10.1130.10">
    <property type="entry name" value="Flavocytochrome C3, Chain A"/>
    <property type="match status" value="1"/>
</dbReference>
<dbReference type="PATRIC" id="fig|1263867.3.peg.5345"/>
<feature type="region of interest" description="Disordered" evidence="2">
    <location>
        <begin position="241"/>
        <end position="275"/>
    </location>
</feature>
<evidence type="ECO:0000259" key="3">
    <source>
        <dbReference type="Pfam" id="PF13435"/>
    </source>
</evidence>
<organism evidence="4 5">
    <name type="scientific">Rhodopirellula europaea 6C</name>
    <dbReference type="NCBI Taxonomy" id="1263867"/>
    <lineage>
        <taxon>Bacteria</taxon>
        <taxon>Pseudomonadati</taxon>
        <taxon>Planctomycetota</taxon>
        <taxon>Planctomycetia</taxon>
        <taxon>Pirellulales</taxon>
        <taxon>Pirellulaceae</taxon>
        <taxon>Rhodopirellula</taxon>
    </lineage>
</organism>
<sequence>MTMSSLRSNQKIHDDRGPLCVEREMSERSSFNAVDQARMNSLRTHFRCLSTQFGARTMASVKRSRWSCMLAILGASSLTLSGCNPQLPVAEKFENDEIESLSPPELVAVKPVAVDAAADYQGRVQLPSDDWRFARNQPLSFATSASLDSLGEAAKSAEHSSHAVDRKLTWTVETEEIFPAEEPQTPKKEKPGKFDGEIDISQIDTSEDALTEKSASDLGKVEIVPTPLARKEIEAEIVPTPLGMPENHRSAAAKAAGPDAARRTDAGAADLSGSPIDLISPEKMIAKRPVSDAEGSAAERLSLPAESDAAFQLTGPNSPIIDTLIDAESVGGGQEPEDYKTWPQPSLTLFVTGQQHGYIEPCGCTGLENQKGGVARRMTFLKQLREKGWEMAPIDAGNLVRRYGRQSEIKFHRSLEALRKMDYVSVGLGPDDVRLSVNDLIQEASPGDPEEAIYVSANVIPFDRSLMPSHRVVRKGGMTLGVTTILDPDSLETKLSDDIQLVAPVESAKEALAEIQKENPDYTVLTFYGEEKTAYELVRTVPGFDLIVIAGGYGEPTYQPQSIEGSKTKAILTGDKGMYAGLVGLYPDGPIRYARVPLTHEFEDAPEMRALMKDYQFQLRDLGFDNLGLKPIQHPSGEKFVGAEACGKCHTTAYDIWEGSAHFEATEHLVNPGERGDVSRHFDPECISCHVTGWNPQGYYPYVSGYLGLEVSSHLHGNGCENCHGPGAAHTKAEEADSGVSDEEKARLREAMKLPLDEAREACMKCHDLDNSPDFHADGAFDDYWAEIEHYGLD</sequence>
<name>M2AX70_9BACT</name>
<dbReference type="InterPro" id="IPR051829">
    <property type="entry name" value="Multiheme_Cytochr_ET"/>
</dbReference>
<dbReference type="InterPro" id="IPR036280">
    <property type="entry name" value="Multihaem_cyt_sf"/>
</dbReference>
<reference evidence="4" key="2">
    <citation type="journal article" date="2013" name="Mar. Genomics">
        <title>Expression of sulfatases in Rhodopirellula baltica and the diversity of sulfatases in the genus Rhodopirellula.</title>
        <authorList>
            <person name="Wegner C.E."/>
            <person name="Richter-Heitmann T."/>
            <person name="Klindworth A."/>
            <person name="Klockow C."/>
            <person name="Richter M."/>
            <person name="Achstetter T."/>
            <person name="Glockner F.O."/>
            <person name="Harder J."/>
        </authorList>
    </citation>
    <scope>NUCLEOTIDE SEQUENCE [LARGE SCALE GENOMIC DNA]</scope>
    <source>
        <strain evidence="4">6C</strain>
    </source>
</reference>
<dbReference type="InterPro" id="IPR029052">
    <property type="entry name" value="Metallo-depent_PP-like"/>
</dbReference>
<feature type="compositionally biased region" description="Basic and acidic residues" evidence="2">
    <location>
        <begin position="184"/>
        <end position="196"/>
    </location>
</feature>
<keyword evidence="1" id="KW-0732">Signal</keyword>
<reference evidence="4" key="1">
    <citation type="submission" date="2012-11" db="EMBL/GenBank/DDBJ databases">
        <title>Permanent draft genomes of Rhodopirellula europaea strain SH398 and 6C.</title>
        <authorList>
            <person name="Richter M."/>
            <person name="Richter-Heitmann T."/>
            <person name="Frank C."/>
            <person name="Harder J."/>
            <person name="Glockner F.O."/>
        </authorList>
    </citation>
    <scope>NUCLEOTIDE SEQUENCE</scope>
    <source>
        <strain evidence="4">6C</strain>
    </source>
</reference>
<dbReference type="SUPFAM" id="SSF56300">
    <property type="entry name" value="Metallo-dependent phosphatases"/>
    <property type="match status" value="1"/>
</dbReference>
<dbReference type="Proteomes" id="UP000011529">
    <property type="component" value="Unassembled WGS sequence"/>
</dbReference>
<accession>M2AX70</accession>
<dbReference type="PANTHER" id="PTHR35038:SF8">
    <property type="entry name" value="C-TYPE POLYHEME CYTOCHROME OMCC"/>
    <property type="match status" value="1"/>
</dbReference>
<dbReference type="RefSeq" id="WP_008660696.1">
    <property type="nucleotide sequence ID" value="NZ_ANMO01000216.1"/>
</dbReference>
<dbReference type="AlphaFoldDB" id="M2AX70"/>
<dbReference type="Pfam" id="PF13435">
    <property type="entry name" value="Cytochrome_C554"/>
    <property type="match status" value="1"/>
</dbReference>
<evidence type="ECO:0000313" key="4">
    <source>
        <dbReference type="EMBL" id="EMB14564.1"/>
    </source>
</evidence>